<sequence>MSSFTLKERNSIILIIILALGGFLFYATLDIMGAVLGSVVFYTIFRPLNLYLIEKKRWKPGLSSISIIILSFFIIVVPFFFTISMVVGKIQDFSQNTAYIKEMLANIDRFAAQRLKQPHLVQDIFVKAQGIAVQVFSSIIGRVGQVLLEVSIMYFLLYFMLADYKSFENSLIKYSPLSKVNSVRFGEEIKNMTFSNVLGQGLIACVQGTLLTIGFWIFKIPDPIFWGIICIFLSFLPVVGAPLIFVPAAIISISNGNSFSGVGILLWGFLLITNIDNVLRYFISKKFANTHPIIVIVGVIIGIPTFGILGLVYGPLLISGFIILVNIYETNREILKEEEVN</sequence>
<comment type="subcellular location">
    <subcellularLocation>
        <location evidence="1">Membrane</location>
        <topology evidence="1">Multi-pass membrane protein</topology>
    </subcellularLocation>
</comment>
<keyword evidence="4 6" id="KW-1133">Transmembrane helix</keyword>
<accession>A0A2S5AAA3</accession>
<evidence type="ECO:0000256" key="6">
    <source>
        <dbReference type="SAM" id="Phobius"/>
    </source>
</evidence>
<comment type="caution">
    <text evidence="7">The sequence shown here is derived from an EMBL/GenBank/DDBJ whole genome shotgun (WGS) entry which is preliminary data.</text>
</comment>
<dbReference type="RefSeq" id="WP_103787270.1">
    <property type="nucleotide sequence ID" value="NZ_PQVF01000001.1"/>
</dbReference>
<proteinExistence type="inferred from homology"/>
<evidence type="ECO:0000256" key="3">
    <source>
        <dbReference type="ARBA" id="ARBA00022692"/>
    </source>
</evidence>
<evidence type="ECO:0000256" key="4">
    <source>
        <dbReference type="ARBA" id="ARBA00022989"/>
    </source>
</evidence>
<evidence type="ECO:0000256" key="1">
    <source>
        <dbReference type="ARBA" id="ARBA00004141"/>
    </source>
</evidence>
<evidence type="ECO:0000313" key="8">
    <source>
        <dbReference type="Proteomes" id="UP000236893"/>
    </source>
</evidence>
<dbReference type="AlphaFoldDB" id="A0A2S5AAA3"/>
<reference evidence="7 8" key="1">
    <citation type="submission" date="2018-01" db="EMBL/GenBank/DDBJ databases">
        <authorList>
            <person name="Gaut B.S."/>
            <person name="Morton B.R."/>
            <person name="Clegg M.T."/>
            <person name="Duvall M.R."/>
        </authorList>
    </citation>
    <scope>NUCLEOTIDE SEQUENCE [LARGE SCALE GENOMIC DNA]</scope>
    <source>
        <strain evidence="7 8">HR-AV</strain>
    </source>
</reference>
<feature type="transmembrane region" description="Helical" evidence="6">
    <location>
        <begin position="295"/>
        <end position="328"/>
    </location>
</feature>
<dbReference type="GO" id="GO:0016020">
    <property type="term" value="C:membrane"/>
    <property type="evidence" value="ECO:0007669"/>
    <property type="project" value="UniProtKB-SubCell"/>
</dbReference>
<feature type="transmembrane region" description="Helical" evidence="6">
    <location>
        <begin position="197"/>
        <end position="218"/>
    </location>
</feature>
<feature type="transmembrane region" description="Helical" evidence="6">
    <location>
        <begin position="224"/>
        <end position="250"/>
    </location>
</feature>
<keyword evidence="8" id="KW-1185">Reference proteome</keyword>
<evidence type="ECO:0000256" key="5">
    <source>
        <dbReference type="ARBA" id="ARBA00023136"/>
    </source>
</evidence>
<dbReference type="InterPro" id="IPR002549">
    <property type="entry name" value="AI-2E-like"/>
</dbReference>
<dbReference type="Proteomes" id="UP000236893">
    <property type="component" value="Unassembled WGS sequence"/>
</dbReference>
<dbReference type="Pfam" id="PF01594">
    <property type="entry name" value="AI-2E_transport"/>
    <property type="match status" value="1"/>
</dbReference>
<feature type="transmembrane region" description="Helical" evidence="6">
    <location>
        <begin position="12"/>
        <end position="29"/>
    </location>
</feature>
<keyword evidence="5 6" id="KW-0472">Membrane</keyword>
<gene>
    <name evidence="7" type="ORF">C3K47_01335</name>
</gene>
<dbReference type="OrthoDB" id="9773730at2"/>
<evidence type="ECO:0000256" key="2">
    <source>
        <dbReference type="ARBA" id="ARBA00009773"/>
    </source>
</evidence>
<dbReference type="PANTHER" id="PTHR21716">
    <property type="entry name" value="TRANSMEMBRANE PROTEIN"/>
    <property type="match status" value="1"/>
</dbReference>
<name>A0A2S5AAA3_9SPHI</name>
<evidence type="ECO:0000313" key="7">
    <source>
        <dbReference type="EMBL" id="POY39167.1"/>
    </source>
</evidence>
<dbReference type="EMBL" id="PQVF01000001">
    <property type="protein sequence ID" value="POY39167.1"/>
    <property type="molecule type" value="Genomic_DNA"/>
</dbReference>
<protein>
    <submittedName>
        <fullName evidence="7">AI-2E family transporter</fullName>
    </submittedName>
</protein>
<feature type="transmembrane region" description="Helical" evidence="6">
    <location>
        <begin position="139"/>
        <end position="161"/>
    </location>
</feature>
<feature type="transmembrane region" description="Helical" evidence="6">
    <location>
        <begin position="65"/>
        <end position="87"/>
    </location>
</feature>
<keyword evidence="3 6" id="KW-0812">Transmembrane</keyword>
<comment type="similarity">
    <text evidence="2">Belongs to the autoinducer-2 exporter (AI-2E) (TC 2.A.86) family.</text>
</comment>
<dbReference type="PANTHER" id="PTHR21716:SF4">
    <property type="entry name" value="TRANSMEMBRANE PROTEIN 245"/>
    <property type="match status" value="1"/>
</dbReference>
<organism evidence="7 8">
    <name type="scientific">Solitalea longa</name>
    <dbReference type="NCBI Taxonomy" id="2079460"/>
    <lineage>
        <taxon>Bacteria</taxon>
        <taxon>Pseudomonadati</taxon>
        <taxon>Bacteroidota</taxon>
        <taxon>Sphingobacteriia</taxon>
        <taxon>Sphingobacteriales</taxon>
        <taxon>Sphingobacteriaceae</taxon>
        <taxon>Solitalea</taxon>
    </lineage>
</organism>